<sequence>MISKFLVLAVFSGTIGTAGTTLIDFKITHLLFSLLIATGLFLFAKIIIQTKLGELKGSSKLLGLVSVGIVGGEIFYTGINFGIFTLAIEFIAYLGIGLWIILIPFQTYLKNMASGISNFMNTEMDIGDIIEIKGKKGVIIEFHLTKTLLLTENGEKIFIPNHRFHEDVMVISPRKSKEIPGKELTSSFFKN</sequence>
<dbReference type="EMBL" id="JACEMZ010000060">
    <property type="protein sequence ID" value="MBA4452989.1"/>
    <property type="molecule type" value="Genomic_DNA"/>
</dbReference>
<gene>
    <name evidence="1" type="ORF">H2B03_07490</name>
</gene>
<comment type="caution">
    <text evidence="1">The sequence shown here is derived from an EMBL/GenBank/DDBJ whole genome shotgun (WGS) entry which is preliminary data.</text>
</comment>
<proteinExistence type="predicted"/>
<reference evidence="1 2" key="1">
    <citation type="journal article" date="2020" name="Appl. Environ. Microbiol.">
        <title>Genomic Characteristics of a Novel Species of Ammonia-Oxidizing Archaea from the Jiulong River Estuary.</title>
        <authorList>
            <person name="Zou D."/>
            <person name="Wan R."/>
            <person name="Han L."/>
            <person name="Xu M.N."/>
            <person name="Liu Y."/>
            <person name="Liu H."/>
            <person name="Kao S.J."/>
            <person name="Li M."/>
        </authorList>
    </citation>
    <scope>NUCLEOTIDE SEQUENCE [LARGE SCALE GENOMIC DNA]</scope>
    <source>
        <strain evidence="1">W1bin1</strain>
    </source>
</reference>
<name>A0AC60VZL7_9ARCH</name>
<evidence type="ECO:0000313" key="1">
    <source>
        <dbReference type="EMBL" id="MBA4452989.1"/>
    </source>
</evidence>
<accession>A0AC60VZL7</accession>
<evidence type="ECO:0000313" key="2">
    <source>
        <dbReference type="Proteomes" id="UP000559653"/>
    </source>
</evidence>
<protein>
    <submittedName>
        <fullName evidence="1">Mechanosensitive ion channel family protein</fullName>
    </submittedName>
</protein>
<organism evidence="1 2">
    <name type="scientific">Candidatus Nitrosomaritimum aestuariumsis</name>
    <dbReference type="NCBI Taxonomy" id="3342354"/>
    <lineage>
        <taxon>Archaea</taxon>
        <taxon>Nitrososphaerota</taxon>
        <taxon>Nitrososphaeria</taxon>
        <taxon>Nitrosopumilales</taxon>
        <taxon>Nitrosopumilaceae</taxon>
        <taxon>Candidatus Nitrosomaritimum</taxon>
    </lineage>
</organism>
<dbReference type="Proteomes" id="UP000559653">
    <property type="component" value="Unassembled WGS sequence"/>
</dbReference>